<reference evidence="9 10" key="1">
    <citation type="submission" date="2013-09" db="EMBL/GenBank/DDBJ databases">
        <title>Whole genome shotgun sequence of Novosphingobium tardaugens NBRC 16725.</title>
        <authorList>
            <person name="Isaki S."/>
            <person name="Hosoyama A."/>
            <person name="Tsuchikane K."/>
            <person name="Katsumata H."/>
            <person name="Ando Y."/>
            <person name="Yamazaki S."/>
            <person name="Fujita N."/>
        </authorList>
    </citation>
    <scope>NUCLEOTIDE SEQUENCE [LARGE SCALE GENOMIC DNA]</scope>
    <source>
        <strain evidence="9 10">NBRC 16725</strain>
    </source>
</reference>
<evidence type="ECO:0000256" key="2">
    <source>
        <dbReference type="ARBA" id="ARBA00022448"/>
    </source>
</evidence>
<keyword evidence="3 7" id="KW-0812">Transmembrane</keyword>
<feature type="transmembrane region" description="Helical" evidence="7">
    <location>
        <begin position="66"/>
        <end position="87"/>
    </location>
</feature>
<dbReference type="Pfam" id="PF03137">
    <property type="entry name" value="OATP"/>
    <property type="match status" value="1"/>
</dbReference>
<comment type="caution">
    <text evidence="9">The sequence shown here is derived from an EMBL/GenBank/DDBJ whole genome shotgun (WGS) entry which is preliminary data.</text>
</comment>
<feature type="transmembrane region" description="Helical" evidence="7">
    <location>
        <begin position="152"/>
        <end position="172"/>
    </location>
</feature>
<name>U2ZZA0_9SPHN</name>
<feature type="transmembrane region" description="Helical" evidence="7">
    <location>
        <begin position="347"/>
        <end position="370"/>
    </location>
</feature>
<gene>
    <name evidence="9" type="ORF">NT2_01_05970</name>
</gene>
<keyword evidence="2" id="KW-0813">Transport</keyword>
<evidence type="ECO:0000256" key="3">
    <source>
        <dbReference type="ARBA" id="ARBA00022692"/>
    </source>
</evidence>
<evidence type="ECO:0000256" key="4">
    <source>
        <dbReference type="ARBA" id="ARBA00022989"/>
    </source>
</evidence>
<keyword evidence="5 7" id="KW-0472">Membrane</keyword>
<comment type="subcellular location">
    <subcellularLocation>
        <location evidence="1">Membrane</location>
        <topology evidence="1">Multi-pass membrane protein</topology>
    </subcellularLocation>
</comment>
<evidence type="ECO:0000313" key="9">
    <source>
        <dbReference type="EMBL" id="GAD47823.1"/>
    </source>
</evidence>
<keyword evidence="10" id="KW-1185">Reference proteome</keyword>
<feature type="transmembrane region" description="Helical" evidence="7">
    <location>
        <begin position="34"/>
        <end position="54"/>
    </location>
</feature>
<dbReference type="Proteomes" id="UP000016568">
    <property type="component" value="Unassembled WGS sequence"/>
</dbReference>
<dbReference type="EMBL" id="BASZ01000001">
    <property type="protein sequence ID" value="GAD47823.1"/>
    <property type="molecule type" value="Genomic_DNA"/>
</dbReference>
<dbReference type="InterPro" id="IPR004156">
    <property type="entry name" value="OATP"/>
</dbReference>
<dbReference type="AlphaFoldDB" id="U2ZZA0"/>
<evidence type="ECO:0000256" key="6">
    <source>
        <dbReference type="ARBA" id="ARBA00023157"/>
    </source>
</evidence>
<dbReference type="PANTHER" id="PTHR23505">
    <property type="entry name" value="SPINSTER"/>
    <property type="match status" value="1"/>
</dbReference>
<dbReference type="PROSITE" id="PS50850">
    <property type="entry name" value="MFS"/>
    <property type="match status" value="1"/>
</dbReference>
<dbReference type="InterPro" id="IPR020846">
    <property type="entry name" value="MFS_dom"/>
</dbReference>
<feature type="transmembrane region" description="Helical" evidence="7">
    <location>
        <begin position="308"/>
        <end position="335"/>
    </location>
</feature>
<dbReference type="Gene3D" id="1.20.1250.20">
    <property type="entry name" value="MFS general substrate transporter like domains"/>
    <property type="match status" value="1"/>
</dbReference>
<evidence type="ECO:0000256" key="7">
    <source>
        <dbReference type="SAM" id="Phobius"/>
    </source>
</evidence>
<evidence type="ECO:0000259" key="8">
    <source>
        <dbReference type="PROSITE" id="PS50850"/>
    </source>
</evidence>
<dbReference type="PANTHER" id="PTHR23505:SF79">
    <property type="entry name" value="PROTEIN SPINSTER"/>
    <property type="match status" value="1"/>
</dbReference>
<dbReference type="eggNOG" id="COG2271">
    <property type="taxonomic scope" value="Bacteria"/>
</dbReference>
<evidence type="ECO:0000256" key="1">
    <source>
        <dbReference type="ARBA" id="ARBA00004141"/>
    </source>
</evidence>
<dbReference type="Pfam" id="PF07690">
    <property type="entry name" value="MFS_1"/>
    <property type="match status" value="1"/>
</dbReference>
<feature type="transmembrane region" description="Helical" evidence="7">
    <location>
        <begin position="244"/>
        <end position="267"/>
    </location>
</feature>
<dbReference type="InterPro" id="IPR011701">
    <property type="entry name" value="MFS"/>
</dbReference>
<dbReference type="InterPro" id="IPR036259">
    <property type="entry name" value="MFS_trans_sf"/>
</dbReference>
<keyword evidence="6" id="KW-1015">Disulfide bond</keyword>
<dbReference type="SUPFAM" id="SSF103473">
    <property type="entry name" value="MFS general substrate transporter"/>
    <property type="match status" value="1"/>
</dbReference>
<accession>U2ZZA0</accession>
<dbReference type="InterPro" id="IPR044770">
    <property type="entry name" value="MFS_spinster-like"/>
</dbReference>
<dbReference type="GO" id="GO:0022857">
    <property type="term" value="F:transmembrane transporter activity"/>
    <property type="evidence" value="ECO:0007669"/>
    <property type="project" value="InterPro"/>
</dbReference>
<evidence type="ECO:0000256" key="5">
    <source>
        <dbReference type="ARBA" id="ARBA00023136"/>
    </source>
</evidence>
<evidence type="ECO:0000313" key="10">
    <source>
        <dbReference type="Proteomes" id="UP000016568"/>
    </source>
</evidence>
<organism evidence="9 10">
    <name type="scientific">Caenibius tardaugens NBRC 16725</name>
    <dbReference type="NCBI Taxonomy" id="1219035"/>
    <lineage>
        <taxon>Bacteria</taxon>
        <taxon>Pseudomonadati</taxon>
        <taxon>Pseudomonadota</taxon>
        <taxon>Alphaproteobacteria</taxon>
        <taxon>Sphingomonadales</taxon>
        <taxon>Erythrobacteraceae</taxon>
        <taxon>Caenibius</taxon>
    </lineage>
</organism>
<proteinExistence type="predicted"/>
<feature type="transmembrane region" description="Helical" evidence="7">
    <location>
        <begin position="208"/>
        <end position="232"/>
    </location>
</feature>
<sequence length="416" mass="43759">MLLLMINTFSYADRHIFSILIPDIKADFGVSDSVLGLISGPGFILSYVLVTLPLARWGDQWSRRGVVAISAALWSIASAACGVATTIVQMASARVLVGVGEAGAMHSSQAMVSGMFSERTRARALGVLTSSTYIGMLVGLTGGAAIAGVWGWRAAFVALSLPGALLAIVLWLSGPGQEKHATPSSTGKGQISWLAAIRLFYATPSLRYLALGVGVFNIFGYAGATWLPAFLVRSHGLSVVETGLWMGVGSAVGGVVGSLISGILVDISRRHDEIWQLRIPAMGLLLTFPLTVTTFLLTGGLTLELFGFAIPVVVFLMLCTSFLSALWAAPAYGAIARLIPPQQRAQAAGIMIVIINVVGSMLGPPVAGIVSDILGREFHGDSMRYSLLSMSVLILVGGLLTWKASAHYRRDLADAA</sequence>
<feature type="transmembrane region" description="Helical" evidence="7">
    <location>
        <begin position="279"/>
        <end position="302"/>
    </location>
</feature>
<feature type="transmembrane region" description="Helical" evidence="7">
    <location>
        <begin position="382"/>
        <end position="402"/>
    </location>
</feature>
<dbReference type="GO" id="GO:0016020">
    <property type="term" value="C:membrane"/>
    <property type="evidence" value="ECO:0007669"/>
    <property type="project" value="UniProtKB-SubCell"/>
</dbReference>
<feature type="transmembrane region" description="Helical" evidence="7">
    <location>
        <begin position="124"/>
        <end position="146"/>
    </location>
</feature>
<feature type="domain" description="Major facilitator superfamily (MFS) profile" evidence="8">
    <location>
        <begin position="1"/>
        <end position="409"/>
    </location>
</feature>
<keyword evidence="4 7" id="KW-1133">Transmembrane helix</keyword>
<protein>
    <submittedName>
        <fullName evidence="9">Putative major facilitator superfamily transporter</fullName>
    </submittedName>
</protein>